<evidence type="ECO:0000313" key="2">
    <source>
        <dbReference type="EMBL" id="MBP1475435.1"/>
    </source>
</evidence>
<evidence type="ECO:0000256" key="1">
    <source>
        <dbReference type="ARBA" id="ARBA00023172"/>
    </source>
</evidence>
<evidence type="ECO:0008006" key="4">
    <source>
        <dbReference type="Google" id="ProtNLM"/>
    </source>
</evidence>
<evidence type="ECO:0000313" key="3">
    <source>
        <dbReference type="Proteomes" id="UP000823790"/>
    </source>
</evidence>
<gene>
    <name evidence="2" type="ORF">J7I44_14065</name>
</gene>
<dbReference type="EMBL" id="JAGJRS010000030">
    <property type="protein sequence ID" value="MBP1475435.1"/>
    <property type="molecule type" value="Genomic_DNA"/>
</dbReference>
<comment type="caution">
    <text evidence="2">The sequence shown here is derived from an EMBL/GenBank/DDBJ whole genome shotgun (WGS) entry which is preliminary data.</text>
</comment>
<keyword evidence="1" id="KW-0233">DNA recombination</keyword>
<organism evidence="2 3">
    <name type="scientific">Frateuria flava</name>
    <dbReference type="NCBI Taxonomy" id="2821489"/>
    <lineage>
        <taxon>Bacteria</taxon>
        <taxon>Pseudomonadati</taxon>
        <taxon>Pseudomonadota</taxon>
        <taxon>Gammaproteobacteria</taxon>
        <taxon>Lysobacterales</taxon>
        <taxon>Rhodanobacteraceae</taxon>
        <taxon>Frateuria</taxon>
    </lineage>
</organism>
<dbReference type="RefSeq" id="WP_209622135.1">
    <property type="nucleotide sequence ID" value="NZ_JAGJRS010000030.1"/>
</dbReference>
<sequence>MAAFIKLAREFSAFGGSSAWEADRWKNGRTVAVFATRTESLGTYQFTPMADPFRDFAKAYVKYNYSFRPVVSVAYWLQALRCLEAALLECCGRADILLLNGAVMDMAAMKCKEFFISEDVWHKTGLVLAKLFDFCRANRFVPSLPQWKSPFRKPTILTEDLGEVGAKHRESKLPTNSSMLAVADLFANASTIEEKYFSSIAILLMVAPSRVSEVLSLTTDCVQWETDAAGERQLYLRWHAAKGKGHTKKWVVPAMQDAVLEAVNRLLEIGKEARQAARFAFENPGVFMRHSGCLTPEGFGQDEALSPEQCCAAIGLKAPRPCVRGQPSWSQVKVSKEYRQVLSSGCVTYRKLADCTFKKYRLDTWPDIGEGQATKVWDALCLHRECEFHQEFPVKAFSWRLPTANEFNVRFCTDEVRISLFERAGLRNPDGTSIKLTSHQFRHWLSTMSERAGMDDYTLAQWAGRAKPSDNRHYDHRSPEERLEQARQLLLGEKPGLLERLQNRSPVSYRELGLDRPGTAKATLYGMCTHDYAMAPCAKQRECMTCKEHVCIKGDHVTLERVRLLEEQTRLLLERAERAHEAGDFGADRWVDNHKWKLAHVRTMRMVLEREDVTDGTPVRIPDGHDPSPVRRALMELGLCEAPLLEPGVTVRAPLRLGKV</sequence>
<proteinExistence type="predicted"/>
<protein>
    <recommendedName>
        <fullName evidence="4">Integrase</fullName>
    </recommendedName>
</protein>
<dbReference type="SUPFAM" id="SSF56349">
    <property type="entry name" value="DNA breaking-rejoining enzymes"/>
    <property type="match status" value="1"/>
</dbReference>
<dbReference type="InterPro" id="IPR011010">
    <property type="entry name" value="DNA_brk_join_enz"/>
</dbReference>
<dbReference type="Proteomes" id="UP000823790">
    <property type="component" value="Unassembled WGS sequence"/>
</dbReference>
<accession>A0ABS4DQW8</accession>
<name>A0ABS4DQW8_9GAMM</name>
<dbReference type="Gene3D" id="1.10.443.10">
    <property type="entry name" value="Intergrase catalytic core"/>
    <property type="match status" value="1"/>
</dbReference>
<reference evidence="2 3" key="1">
    <citation type="submission" date="2021-04" db="EMBL/GenBank/DDBJ databases">
        <authorList>
            <person name="Huq M.A."/>
        </authorList>
    </citation>
    <scope>NUCLEOTIDE SEQUENCE [LARGE SCALE GENOMIC DNA]</scope>
    <source>
        <strain evidence="2 3">MAH-13</strain>
    </source>
</reference>
<dbReference type="InterPro" id="IPR013762">
    <property type="entry name" value="Integrase-like_cat_sf"/>
</dbReference>
<keyword evidence="3" id="KW-1185">Reference proteome</keyword>